<dbReference type="GO" id="GO:0016491">
    <property type="term" value="F:oxidoreductase activity"/>
    <property type="evidence" value="ECO:0007669"/>
    <property type="project" value="UniProtKB-KW"/>
</dbReference>
<dbReference type="InterPro" id="IPR014105">
    <property type="entry name" value="Carotenoid/retinoid_OxRdtase"/>
</dbReference>
<dbReference type="Pfam" id="PF01593">
    <property type="entry name" value="Amino_oxidase"/>
    <property type="match status" value="1"/>
</dbReference>
<organism evidence="6 7">
    <name type="scientific">Micrococcus terreus</name>
    <dbReference type="NCBI Taxonomy" id="574650"/>
    <lineage>
        <taxon>Bacteria</taxon>
        <taxon>Bacillati</taxon>
        <taxon>Actinomycetota</taxon>
        <taxon>Actinomycetes</taxon>
        <taxon>Micrococcales</taxon>
        <taxon>Micrococcaceae</taxon>
        <taxon>Micrococcus</taxon>
    </lineage>
</organism>
<evidence type="ECO:0000259" key="5">
    <source>
        <dbReference type="Pfam" id="PF01593"/>
    </source>
</evidence>
<dbReference type="SUPFAM" id="SSF51905">
    <property type="entry name" value="FAD/NAD(P)-binding domain"/>
    <property type="match status" value="1"/>
</dbReference>
<keyword evidence="2 4" id="KW-0125">Carotenoid biosynthesis</keyword>
<sequence>MSPAPHPAGQAGPRTVVIGGGFAGLATAGLLAREGHQVTLLEQLDTLGGRSGRWSAQGYTFDTGPSWYLMPEVIERWFTLMGSSVHEHLDLRRLSPAYRTFFQDHLDAPPVDVESGREQAVALFESLDPGSGAVLQEYLDSAAEAYELAKEHFLYTDFHRENLARLAVPAVLRRAPRLAQLLGTSLQRFVASRFTDPRQRQLLGYPAVFLGTSPDRAPAMYHLMSHLDLTDGVQYPVGGFAALVDAMAELVRDSGVEIITGAQVTSINLQDGSPTSSRAARLAVRAAERFPALSSRRRPHPQVQGVTYLPRGEGDAAPVSLGADVVVGAADLKHLQTALLPDGQRAPESRWEKRDPGPSGVLVCLGVRGELPELVHHNLLFTADWEDNFGRIQRGEALAAETSIYVCKTSDTDPGTAPEGCENLFILVPMPAVPAWGRGGVRTAEVDEPGDEMVERVADAAVDQLARWAGIPDLAQRVQVRRTYGPGDFVAQFNAWSGSLLGPGHTLKQSAMFRPGVREPGVDGLFYAGSSVQPGIGVPMCLISAEVVRDAVRRDGVRSGGSAARTEGAAC</sequence>
<accession>A0A1I7MPX0</accession>
<dbReference type="OrthoDB" id="9774675at2"/>
<dbReference type="PANTHER" id="PTHR43734">
    <property type="entry name" value="PHYTOENE DESATURASE"/>
    <property type="match status" value="1"/>
</dbReference>
<reference evidence="6 7" key="1">
    <citation type="submission" date="2016-10" db="EMBL/GenBank/DDBJ databases">
        <authorList>
            <person name="de Groot N.N."/>
        </authorList>
    </citation>
    <scope>NUCLEOTIDE SEQUENCE [LARGE SCALE GENOMIC DNA]</scope>
    <source>
        <strain evidence="6 7">CGMCC 1.7054</strain>
    </source>
</reference>
<protein>
    <submittedName>
        <fullName evidence="6">Phytoene desaturase</fullName>
    </submittedName>
</protein>
<gene>
    <name evidence="6" type="ORF">SAMN04487966_10918</name>
</gene>
<evidence type="ECO:0000313" key="7">
    <source>
        <dbReference type="Proteomes" id="UP000198881"/>
    </source>
</evidence>
<evidence type="ECO:0000256" key="2">
    <source>
        <dbReference type="ARBA" id="ARBA00022746"/>
    </source>
</evidence>
<evidence type="ECO:0000313" key="6">
    <source>
        <dbReference type="EMBL" id="SFV23919.1"/>
    </source>
</evidence>
<keyword evidence="7" id="KW-1185">Reference proteome</keyword>
<dbReference type="STRING" id="574650.SAMN04487966_10918"/>
<dbReference type="InterPro" id="IPR036188">
    <property type="entry name" value="FAD/NAD-bd_sf"/>
</dbReference>
<evidence type="ECO:0000256" key="1">
    <source>
        <dbReference type="ARBA" id="ARBA00004829"/>
    </source>
</evidence>
<dbReference type="Proteomes" id="UP000198881">
    <property type="component" value="Unassembled WGS sequence"/>
</dbReference>
<dbReference type="PANTHER" id="PTHR43734:SF1">
    <property type="entry name" value="PHYTOENE DESATURASE"/>
    <property type="match status" value="1"/>
</dbReference>
<comment type="pathway">
    <text evidence="1 4">Carotenoid biosynthesis.</text>
</comment>
<feature type="domain" description="Amine oxidase" evidence="5">
    <location>
        <begin position="22"/>
        <end position="545"/>
    </location>
</feature>
<keyword evidence="3 4" id="KW-0560">Oxidoreductase</keyword>
<dbReference type="EMBL" id="FPCG01000009">
    <property type="protein sequence ID" value="SFV23919.1"/>
    <property type="molecule type" value="Genomic_DNA"/>
</dbReference>
<name>A0A1I7MPX0_9MICC</name>
<dbReference type="AlphaFoldDB" id="A0A1I7MPX0"/>
<evidence type="ECO:0000256" key="4">
    <source>
        <dbReference type="RuleBase" id="RU362075"/>
    </source>
</evidence>
<dbReference type="Gene3D" id="3.50.50.60">
    <property type="entry name" value="FAD/NAD(P)-binding domain"/>
    <property type="match status" value="2"/>
</dbReference>
<dbReference type="NCBIfam" id="TIGR02734">
    <property type="entry name" value="crtI_fam"/>
    <property type="match status" value="1"/>
</dbReference>
<dbReference type="GO" id="GO:0016117">
    <property type="term" value="P:carotenoid biosynthetic process"/>
    <property type="evidence" value="ECO:0007669"/>
    <property type="project" value="UniProtKB-KW"/>
</dbReference>
<comment type="similarity">
    <text evidence="4">Belongs to the carotenoid/retinoid oxidoreductase family.</text>
</comment>
<dbReference type="RefSeq" id="WP_091698269.1">
    <property type="nucleotide sequence ID" value="NZ_FPCG01000009.1"/>
</dbReference>
<proteinExistence type="inferred from homology"/>
<evidence type="ECO:0000256" key="3">
    <source>
        <dbReference type="ARBA" id="ARBA00023002"/>
    </source>
</evidence>
<dbReference type="InterPro" id="IPR002937">
    <property type="entry name" value="Amino_oxidase"/>
</dbReference>